<keyword evidence="4 7" id="KW-0812">Transmembrane</keyword>
<keyword evidence="3" id="KW-1003">Cell membrane</keyword>
<feature type="transmembrane region" description="Helical" evidence="7">
    <location>
        <begin position="179"/>
        <end position="199"/>
    </location>
</feature>
<dbReference type="RefSeq" id="WP_015512913.1">
    <property type="nucleotide sequence ID" value="NZ_JAQDKA010000021.1"/>
</dbReference>
<evidence type="ECO:0000256" key="4">
    <source>
        <dbReference type="ARBA" id="ARBA00022692"/>
    </source>
</evidence>
<dbReference type="Gene3D" id="1.10.3730.20">
    <property type="match status" value="1"/>
</dbReference>
<accession>A0A3E2TD57</accession>
<evidence type="ECO:0000256" key="7">
    <source>
        <dbReference type="SAM" id="Phobius"/>
    </source>
</evidence>
<comment type="similarity">
    <text evidence="2">Belongs to the EamA transporter family.</text>
</comment>
<feature type="transmembrane region" description="Helical" evidence="7">
    <location>
        <begin position="123"/>
        <end position="141"/>
    </location>
</feature>
<evidence type="ECO:0000256" key="6">
    <source>
        <dbReference type="ARBA" id="ARBA00023136"/>
    </source>
</evidence>
<feature type="transmembrane region" description="Helical" evidence="7">
    <location>
        <begin position="241"/>
        <end position="260"/>
    </location>
</feature>
<comment type="subcellular location">
    <subcellularLocation>
        <location evidence="1">Cell membrane</location>
        <topology evidence="1">Multi-pass membrane protein</topology>
    </subcellularLocation>
</comment>
<feature type="domain" description="EamA" evidence="8">
    <location>
        <begin position="149"/>
        <end position="282"/>
    </location>
</feature>
<dbReference type="EMBL" id="QVEP01000075">
    <property type="protein sequence ID" value="RGB72839.1"/>
    <property type="molecule type" value="Genomic_DNA"/>
</dbReference>
<feature type="transmembrane region" description="Helical" evidence="7">
    <location>
        <begin position="211"/>
        <end position="229"/>
    </location>
</feature>
<feature type="transmembrane region" description="Helical" evidence="7">
    <location>
        <begin position="96"/>
        <end position="116"/>
    </location>
</feature>
<comment type="caution">
    <text evidence="9">The sequence shown here is derived from an EMBL/GenBank/DDBJ whole genome shotgun (WGS) entry which is preliminary data.</text>
</comment>
<dbReference type="InterPro" id="IPR037185">
    <property type="entry name" value="EmrE-like"/>
</dbReference>
<evidence type="ECO:0000256" key="2">
    <source>
        <dbReference type="ARBA" id="ARBA00007362"/>
    </source>
</evidence>
<evidence type="ECO:0000256" key="3">
    <source>
        <dbReference type="ARBA" id="ARBA00022475"/>
    </source>
</evidence>
<feature type="transmembrane region" description="Helical" evidence="7">
    <location>
        <begin position="35"/>
        <end position="58"/>
    </location>
</feature>
<dbReference type="InterPro" id="IPR000620">
    <property type="entry name" value="EamA_dom"/>
</dbReference>
<evidence type="ECO:0000256" key="5">
    <source>
        <dbReference type="ARBA" id="ARBA00022989"/>
    </source>
</evidence>
<organism evidence="9 10">
    <name type="scientific">Coprococcus catus</name>
    <dbReference type="NCBI Taxonomy" id="116085"/>
    <lineage>
        <taxon>Bacteria</taxon>
        <taxon>Bacillati</taxon>
        <taxon>Bacillota</taxon>
        <taxon>Clostridia</taxon>
        <taxon>Lachnospirales</taxon>
        <taxon>Lachnospiraceae</taxon>
        <taxon>Coprococcus</taxon>
    </lineage>
</organism>
<evidence type="ECO:0000256" key="1">
    <source>
        <dbReference type="ARBA" id="ARBA00004651"/>
    </source>
</evidence>
<dbReference type="GO" id="GO:0005886">
    <property type="term" value="C:plasma membrane"/>
    <property type="evidence" value="ECO:0007669"/>
    <property type="project" value="UniProtKB-SubCell"/>
</dbReference>
<proteinExistence type="inferred from homology"/>
<feature type="transmembrane region" description="Helical" evidence="7">
    <location>
        <begin position="266"/>
        <end position="285"/>
    </location>
</feature>
<feature type="transmembrane region" description="Helical" evidence="7">
    <location>
        <begin position="70"/>
        <end position="90"/>
    </location>
</feature>
<sequence>MREYGWTQQRADSMLALVAMAWGSSYLLMKIGLDGIPPFCIIALRFGIAFIAVSLLFFKKFKKTTKRVMMKGAVLGLFLFGLFAFLMHGLQTTSASNGGFLTSTTVVLVPLFHAVIKKKMPDHQNVLSILLTMTGICLLTLQQSLVFHSGDILCLAGAAVYAVQILLTDKFAQEEDGMLLGIWQLGFAALYGVICTFMFETPTLPSSSSQWIAILGLAFVCSAFGFVMQPMAQKYTTPEHTGLLFALEPVFSAVFSYIFLHETLSGKGYMGAMLVMAGVVAASVVRKKRQLVRVVAHQS</sequence>
<evidence type="ECO:0000259" key="8">
    <source>
        <dbReference type="Pfam" id="PF00892"/>
    </source>
</evidence>
<dbReference type="Proteomes" id="UP000260773">
    <property type="component" value="Unassembled WGS sequence"/>
</dbReference>
<dbReference type="InterPro" id="IPR051258">
    <property type="entry name" value="Diverse_Substrate_Transporter"/>
</dbReference>
<keyword evidence="5 7" id="KW-1133">Transmembrane helix</keyword>
<dbReference type="AlphaFoldDB" id="A0A3E2TD57"/>
<name>A0A3E2TD57_9FIRM</name>
<protein>
    <submittedName>
        <fullName evidence="9">DMT family transporter</fullName>
    </submittedName>
</protein>
<feature type="domain" description="EamA" evidence="8">
    <location>
        <begin position="11"/>
        <end position="140"/>
    </location>
</feature>
<gene>
    <name evidence="9" type="ORF">DW070_16420</name>
</gene>
<reference evidence="9 10" key="1">
    <citation type="submission" date="2018-08" db="EMBL/GenBank/DDBJ databases">
        <title>A genome reference for cultivated species of the human gut microbiota.</title>
        <authorList>
            <person name="Zou Y."/>
            <person name="Xue W."/>
            <person name="Luo G."/>
        </authorList>
    </citation>
    <scope>NUCLEOTIDE SEQUENCE [LARGE SCALE GENOMIC DNA]</scope>
    <source>
        <strain evidence="9 10">AF45-17</strain>
    </source>
</reference>
<evidence type="ECO:0000313" key="10">
    <source>
        <dbReference type="Proteomes" id="UP000260773"/>
    </source>
</evidence>
<dbReference type="PANTHER" id="PTHR42920">
    <property type="entry name" value="OS03G0707200 PROTEIN-RELATED"/>
    <property type="match status" value="1"/>
</dbReference>
<dbReference type="Pfam" id="PF00892">
    <property type="entry name" value="EamA"/>
    <property type="match status" value="2"/>
</dbReference>
<dbReference type="SUPFAM" id="SSF103481">
    <property type="entry name" value="Multidrug resistance efflux transporter EmrE"/>
    <property type="match status" value="2"/>
</dbReference>
<feature type="transmembrane region" description="Helical" evidence="7">
    <location>
        <begin position="147"/>
        <end position="167"/>
    </location>
</feature>
<keyword evidence="6 7" id="KW-0472">Membrane</keyword>
<dbReference type="PANTHER" id="PTHR42920:SF5">
    <property type="entry name" value="EAMA DOMAIN-CONTAINING PROTEIN"/>
    <property type="match status" value="1"/>
</dbReference>
<feature type="transmembrane region" description="Helical" evidence="7">
    <location>
        <begin position="12"/>
        <end position="29"/>
    </location>
</feature>
<evidence type="ECO:0000313" key="9">
    <source>
        <dbReference type="EMBL" id="RGB72839.1"/>
    </source>
</evidence>